<comment type="similarity">
    <text evidence="9">Belongs to the insect chemoreceptor superfamily. Heteromeric odorant receptor channel (TC 1.A.69) family.</text>
</comment>
<evidence type="ECO:0000256" key="5">
    <source>
        <dbReference type="ARBA" id="ARBA00022989"/>
    </source>
</evidence>
<dbReference type="InterPro" id="IPR004117">
    <property type="entry name" value="7tm6_olfct_rcpt"/>
</dbReference>
<evidence type="ECO:0000256" key="6">
    <source>
        <dbReference type="ARBA" id="ARBA00023136"/>
    </source>
</evidence>
<keyword evidence="8 9" id="KW-0807">Transducer</keyword>
<accession>A0A1J1J0D1</accession>
<name>A0A1J1J0D1_9DIPT</name>
<dbReference type="OrthoDB" id="6604226at2759"/>
<evidence type="ECO:0000313" key="10">
    <source>
        <dbReference type="EMBL" id="CRL04297.1"/>
    </source>
</evidence>
<keyword evidence="7 9" id="KW-0675">Receptor</keyword>
<feature type="transmembrane region" description="Helical" evidence="9">
    <location>
        <begin position="209"/>
        <end position="229"/>
    </location>
</feature>
<evidence type="ECO:0000256" key="3">
    <source>
        <dbReference type="ARBA" id="ARBA00022692"/>
    </source>
</evidence>
<reference evidence="10 11" key="1">
    <citation type="submission" date="2015-04" db="EMBL/GenBank/DDBJ databases">
        <authorList>
            <person name="Syromyatnikov M.Y."/>
            <person name="Popov V.N."/>
        </authorList>
    </citation>
    <scope>NUCLEOTIDE SEQUENCE [LARGE SCALE GENOMIC DNA]</scope>
</reference>
<dbReference type="Proteomes" id="UP000183832">
    <property type="component" value="Unassembled WGS sequence"/>
</dbReference>
<dbReference type="GO" id="GO:0005886">
    <property type="term" value="C:plasma membrane"/>
    <property type="evidence" value="ECO:0007669"/>
    <property type="project" value="UniProtKB-SubCell"/>
</dbReference>
<dbReference type="PANTHER" id="PTHR21137">
    <property type="entry name" value="ODORANT RECEPTOR"/>
    <property type="match status" value="1"/>
</dbReference>
<sequence>MEVTEEIKLITMEDFTKMGIKCFKLIGLNLESRKEVTKKQKAFMLLGEFHFFLYLINIFLVICGMLVYAYKNLHDIKIVARVLPNLTNAPYLAIKLFVFYWNRDKIKDALSILEESFPKTEEDQLNLNVQTYLKEVKMFVKGFGFLIIVLQVVLIISQVVLIFMFGTTKLPLDIWLPFSYENFIIFGAVSLWMDWLCLVISVGAYAADIILFATISLTSILLCFIIFLLSSSRDISTFVLYFPYLGTSLNQILLFCFLGQKIANSSSSVAIGIYNSKWHQIKSLKIRKALLMILIRSQKPSALTLKKFGVMSFETFTKILAAAYSYFTLMKSFIIVIQCNVG</sequence>
<evidence type="ECO:0000256" key="7">
    <source>
        <dbReference type="ARBA" id="ARBA00023170"/>
    </source>
</evidence>
<keyword evidence="5 9" id="KW-1133">Transmembrane helix</keyword>
<evidence type="ECO:0000256" key="8">
    <source>
        <dbReference type="ARBA" id="ARBA00023224"/>
    </source>
</evidence>
<evidence type="ECO:0000256" key="4">
    <source>
        <dbReference type="ARBA" id="ARBA00022725"/>
    </source>
</evidence>
<dbReference type="AlphaFoldDB" id="A0A1J1J0D1"/>
<feature type="transmembrane region" description="Helical" evidence="9">
    <location>
        <begin position="143"/>
        <end position="163"/>
    </location>
</feature>
<dbReference type="GO" id="GO:0007165">
    <property type="term" value="P:signal transduction"/>
    <property type="evidence" value="ECO:0007669"/>
    <property type="project" value="UniProtKB-KW"/>
</dbReference>
<protein>
    <recommendedName>
        <fullName evidence="9">Odorant receptor</fullName>
    </recommendedName>
</protein>
<dbReference type="PANTHER" id="PTHR21137:SF44">
    <property type="entry name" value="ODORANT RECEPTOR 13A-RELATED"/>
    <property type="match status" value="1"/>
</dbReference>
<dbReference type="GO" id="GO:0005549">
    <property type="term" value="F:odorant binding"/>
    <property type="evidence" value="ECO:0007669"/>
    <property type="project" value="InterPro"/>
</dbReference>
<dbReference type="Pfam" id="PF02949">
    <property type="entry name" value="7tm_6"/>
    <property type="match status" value="1"/>
</dbReference>
<comment type="subcellular location">
    <subcellularLocation>
        <location evidence="9">Cell membrane</location>
        <topology evidence="9">Multi-pass membrane protein</topology>
    </subcellularLocation>
    <subcellularLocation>
        <location evidence="1">Membrane</location>
        <topology evidence="1">Multi-pass membrane protein</topology>
    </subcellularLocation>
</comment>
<keyword evidence="2 9" id="KW-0716">Sensory transduction</keyword>
<keyword evidence="3 9" id="KW-0812">Transmembrane</keyword>
<feature type="transmembrane region" description="Helical" evidence="9">
    <location>
        <begin position="82"/>
        <end position="101"/>
    </location>
</feature>
<dbReference type="EMBL" id="CVRI01000063">
    <property type="protein sequence ID" value="CRL04297.1"/>
    <property type="molecule type" value="Genomic_DNA"/>
</dbReference>
<keyword evidence="6 9" id="KW-0472">Membrane</keyword>
<proteinExistence type="inferred from homology"/>
<comment type="caution">
    <text evidence="9">Lacks conserved residue(s) required for the propagation of feature annotation.</text>
</comment>
<feature type="transmembrane region" description="Helical" evidence="9">
    <location>
        <begin position="183"/>
        <end position="202"/>
    </location>
</feature>
<dbReference type="GO" id="GO:0004984">
    <property type="term" value="F:olfactory receptor activity"/>
    <property type="evidence" value="ECO:0007669"/>
    <property type="project" value="InterPro"/>
</dbReference>
<evidence type="ECO:0000256" key="9">
    <source>
        <dbReference type="RuleBase" id="RU351113"/>
    </source>
</evidence>
<keyword evidence="4 9" id="KW-0552">Olfaction</keyword>
<evidence type="ECO:0000313" key="11">
    <source>
        <dbReference type="Proteomes" id="UP000183832"/>
    </source>
</evidence>
<evidence type="ECO:0000256" key="1">
    <source>
        <dbReference type="ARBA" id="ARBA00004141"/>
    </source>
</evidence>
<gene>
    <name evidence="10" type="ORF">CLUMA_CG017395</name>
</gene>
<keyword evidence="11" id="KW-1185">Reference proteome</keyword>
<feature type="transmembrane region" description="Helical" evidence="9">
    <location>
        <begin position="235"/>
        <end position="258"/>
    </location>
</feature>
<feature type="transmembrane region" description="Helical" evidence="9">
    <location>
        <begin position="42"/>
        <end position="70"/>
    </location>
</feature>
<evidence type="ECO:0000256" key="2">
    <source>
        <dbReference type="ARBA" id="ARBA00022606"/>
    </source>
</evidence>
<organism evidence="10 11">
    <name type="scientific">Clunio marinus</name>
    <dbReference type="NCBI Taxonomy" id="568069"/>
    <lineage>
        <taxon>Eukaryota</taxon>
        <taxon>Metazoa</taxon>
        <taxon>Ecdysozoa</taxon>
        <taxon>Arthropoda</taxon>
        <taxon>Hexapoda</taxon>
        <taxon>Insecta</taxon>
        <taxon>Pterygota</taxon>
        <taxon>Neoptera</taxon>
        <taxon>Endopterygota</taxon>
        <taxon>Diptera</taxon>
        <taxon>Nematocera</taxon>
        <taxon>Chironomoidea</taxon>
        <taxon>Chironomidae</taxon>
        <taxon>Clunio</taxon>
    </lineage>
</organism>